<name>S8DRB8_FOMSC</name>
<feature type="compositionally biased region" description="Basic and acidic residues" evidence="1">
    <location>
        <begin position="247"/>
        <end position="256"/>
    </location>
</feature>
<feature type="region of interest" description="Disordered" evidence="1">
    <location>
        <begin position="1"/>
        <end position="61"/>
    </location>
</feature>
<dbReference type="AlphaFoldDB" id="S8DRB8"/>
<reference evidence="2 3" key="1">
    <citation type="journal article" date="2012" name="Science">
        <title>The Paleozoic origin of enzymatic lignin decomposition reconstructed from 31 fungal genomes.</title>
        <authorList>
            <person name="Floudas D."/>
            <person name="Binder M."/>
            <person name="Riley R."/>
            <person name="Barry K."/>
            <person name="Blanchette R.A."/>
            <person name="Henrissat B."/>
            <person name="Martinez A.T."/>
            <person name="Otillar R."/>
            <person name="Spatafora J.W."/>
            <person name="Yadav J.S."/>
            <person name="Aerts A."/>
            <person name="Benoit I."/>
            <person name="Boyd A."/>
            <person name="Carlson A."/>
            <person name="Copeland A."/>
            <person name="Coutinho P.M."/>
            <person name="de Vries R.P."/>
            <person name="Ferreira P."/>
            <person name="Findley K."/>
            <person name="Foster B."/>
            <person name="Gaskell J."/>
            <person name="Glotzer D."/>
            <person name="Gorecki P."/>
            <person name="Heitman J."/>
            <person name="Hesse C."/>
            <person name="Hori C."/>
            <person name="Igarashi K."/>
            <person name="Jurgens J.A."/>
            <person name="Kallen N."/>
            <person name="Kersten P."/>
            <person name="Kohler A."/>
            <person name="Kuees U."/>
            <person name="Kumar T.K.A."/>
            <person name="Kuo A."/>
            <person name="LaButti K."/>
            <person name="Larrondo L.F."/>
            <person name="Lindquist E."/>
            <person name="Ling A."/>
            <person name="Lombard V."/>
            <person name="Lucas S."/>
            <person name="Lundell T."/>
            <person name="Martin R."/>
            <person name="McLaughlin D.J."/>
            <person name="Morgenstern I."/>
            <person name="Morin E."/>
            <person name="Murat C."/>
            <person name="Nagy L.G."/>
            <person name="Nolan M."/>
            <person name="Ohm R.A."/>
            <person name="Patyshakuliyeva A."/>
            <person name="Rokas A."/>
            <person name="Ruiz-Duenas F.J."/>
            <person name="Sabat G."/>
            <person name="Salamov A."/>
            <person name="Samejima M."/>
            <person name="Schmutz J."/>
            <person name="Slot J.C."/>
            <person name="St John F."/>
            <person name="Stenlid J."/>
            <person name="Sun H."/>
            <person name="Sun S."/>
            <person name="Syed K."/>
            <person name="Tsang A."/>
            <person name="Wiebenga A."/>
            <person name="Young D."/>
            <person name="Pisabarro A."/>
            <person name="Eastwood D.C."/>
            <person name="Martin F."/>
            <person name="Cullen D."/>
            <person name="Grigoriev I.V."/>
            <person name="Hibbett D.S."/>
        </authorList>
    </citation>
    <scope>NUCLEOTIDE SEQUENCE</scope>
    <source>
        <strain evidence="3">FP-58527</strain>
    </source>
</reference>
<dbReference type="Proteomes" id="UP000015241">
    <property type="component" value="Unassembled WGS sequence"/>
</dbReference>
<evidence type="ECO:0000256" key="1">
    <source>
        <dbReference type="SAM" id="MobiDB-lite"/>
    </source>
</evidence>
<feature type="region of interest" description="Disordered" evidence="1">
    <location>
        <begin position="192"/>
        <end position="313"/>
    </location>
</feature>
<evidence type="ECO:0000313" key="2">
    <source>
        <dbReference type="EMBL" id="EPS95227.1"/>
    </source>
</evidence>
<dbReference type="HOGENOM" id="CLU_888618_0_0_1"/>
<sequence>MGGVGHMHRSGSDGSDRALAPARRQNERAGAAASGRDEMHGQNQPSDVRPAPPPTQAAADARLVRAHHQAVAIGDDQLGRLHCRRRRTTLLPQQQRVSSPSWLSVGWWPASSRWTSSCVRHQVACICGRDGGNGPEGPLWRGQGRSKDEPAAGRGKGGQARMSGRGRPVISDAAAWAAPGFPFEGTWAGGVGRDARMNGSARTPAASQPSDGERARPEIEGCSPALARPSHPGPQRPLGHRPSACALRDRLRDHPPPIRRRAPRSWQISRPGSSARGRPPWRRTPPLLAITPGGTPRRAGARMPGGTPEGSTH</sequence>
<gene>
    <name evidence="2" type="ORF">FOMPIDRAFT_98698</name>
</gene>
<dbReference type="EMBL" id="KE504212">
    <property type="protein sequence ID" value="EPS95227.1"/>
    <property type="molecule type" value="Genomic_DNA"/>
</dbReference>
<keyword evidence="3" id="KW-1185">Reference proteome</keyword>
<evidence type="ECO:0000313" key="3">
    <source>
        <dbReference type="Proteomes" id="UP000015241"/>
    </source>
</evidence>
<feature type="region of interest" description="Disordered" evidence="1">
    <location>
        <begin position="131"/>
        <end position="165"/>
    </location>
</feature>
<proteinExistence type="predicted"/>
<protein>
    <submittedName>
        <fullName evidence="2">Uncharacterized protein</fullName>
    </submittedName>
</protein>
<dbReference type="InParanoid" id="S8DRB8"/>
<accession>S8DRB8</accession>
<organism evidence="2 3">
    <name type="scientific">Fomitopsis schrenkii</name>
    <name type="common">Brown rot fungus</name>
    <dbReference type="NCBI Taxonomy" id="2126942"/>
    <lineage>
        <taxon>Eukaryota</taxon>
        <taxon>Fungi</taxon>
        <taxon>Dikarya</taxon>
        <taxon>Basidiomycota</taxon>
        <taxon>Agaricomycotina</taxon>
        <taxon>Agaricomycetes</taxon>
        <taxon>Polyporales</taxon>
        <taxon>Fomitopsis</taxon>
    </lineage>
</organism>